<dbReference type="KEGG" id="fse:DI487_08510"/>
<evidence type="ECO:0000313" key="1">
    <source>
        <dbReference type="EMBL" id="AWM13899.1"/>
    </source>
</evidence>
<sequence length="84" mass="9975">MTKKEIAEILKYASPKVLYIVTWNNILKKLYCPFKVKAKQDIGVIKEDEVVLVDEVKVNMELTTIFVINQKAYYYYYFEIIVET</sequence>
<dbReference type="EMBL" id="CP029463">
    <property type="protein sequence ID" value="AWM13899.1"/>
    <property type="molecule type" value="Genomic_DNA"/>
</dbReference>
<organism evidence="1 2">
    <name type="scientific">Flavobacterium sediminis</name>
    <dbReference type="NCBI Taxonomy" id="2201181"/>
    <lineage>
        <taxon>Bacteria</taxon>
        <taxon>Pseudomonadati</taxon>
        <taxon>Bacteroidota</taxon>
        <taxon>Flavobacteriia</taxon>
        <taxon>Flavobacteriales</taxon>
        <taxon>Flavobacteriaceae</taxon>
        <taxon>Flavobacterium</taxon>
    </lineage>
</organism>
<dbReference type="OrthoDB" id="1366221at2"/>
<keyword evidence="2" id="KW-1185">Reference proteome</keyword>
<protein>
    <submittedName>
        <fullName evidence="1">Uncharacterized protein</fullName>
    </submittedName>
</protein>
<dbReference type="Proteomes" id="UP000245429">
    <property type="component" value="Chromosome"/>
</dbReference>
<dbReference type="AlphaFoldDB" id="A0A2U8QUY7"/>
<accession>A0A2U8QUY7</accession>
<proteinExistence type="predicted"/>
<dbReference type="RefSeq" id="WP_109569266.1">
    <property type="nucleotide sequence ID" value="NZ_CP029463.1"/>
</dbReference>
<reference evidence="1 2" key="1">
    <citation type="submission" date="2018-05" db="EMBL/GenBank/DDBJ databases">
        <title>Flavobacterium sp. MEBiC07310.</title>
        <authorList>
            <person name="Baek K."/>
        </authorList>
    </citation>
    <scope>NUCLEOTIDE SEQUENCE [LARGE SCALE GENOMIC DNA]</scope>
    <source>
        <strain evidence="1 2">MEBiC07310</strain>
    </source>
</reference>
<name>A0A2U8QUY7_9FLAO</name>
<evidence type="ECO:0000313" key="2">
    <source>
        <dbReference type="Proteomes" id="UP000245429"/>
    </source>
</evidence>
<gene>
    <name evidence="1" type="ORF">DI487_08510</name>
</gene>